<accession>A0A642F1P1</accession>
<organism evidence="1 2">
    <name type="scientific">Bacteroides fragilis</name>
    <dbReference type="NCBI Taxonomy" id="817"/>
    <lineage>
        <taxon>Bacteria</taxon>
        <taxon>Pseudomonadati</taxon>
        <taxon>Bacteroidota</taxon>
        <taxon>Bacteroidia</taxon>
        <taxon>Bacteroidales</taxon>
        <taxon>Bacteroidaceae</taxon>
        <taxon>Bacteroides</taxon>
    </lineage>
</organism>
<dbReference type="Proteomes" id="UP000460666">
    <property type="component" value="Unassembled WGS sequence"/>
</dbReference>
<dbReference type="AlphaFoldDB" id="A0A642F1P1"/>
<sequence>MNIIFDNKIYINVDMIEAKDLQNKRNLVEAINNATIRENDITIEKIQSVINKISLGEKDICNNKQLIINGKNVQLWHKSTGKRSRETDTCSIFFYEGATSAPTTYVIVAVGKHIDDRSYNIVYKSNLWKDEWTNPFRL</sequence>
<reference evidence="1 2" key="1">
    <citation type="journal article" date="2019" name="Nat. Med.">
        <title>A library of human gut bacterial isolates paired with longitudinal multiomics data enables mechanistic microbiome research.</title>
        <authorList>
            <person name="Poyet M."/>
            <person name="Groussin M."/>
            <person name="Gibbons S.M."/>
            <person name="Avila-Pacheco J."/>
            <person name="Jiang X."/>
            <person name="Kearney S.M."/>
            <person name="Perrotta A.R."/>
            <person name="Berdy B."/>
            <person name="Zhao S."/>
            <person name="Lieberman T.D."/>
            <person name="Swanson P.K."/>
            <person name="Smith M."/>
            <person name="Roesemann S."/>
            <person name="Alexander J.E."/>
            <person name="Rich S.A."/>
            <person name="Livny J."/>
            <person name="Vlamakis H."/>
            <person name="Clish C."/>
            <person name="Bullock K."/>
            <person name="Deik A."/>
            <person name="Scott J."/>
            <person name="Pierce K.A."/>
            <person name="Xavier R.J."/>
            <person name="Alm E.J."/>
        </authorList>
    </citation>
    <scope>NUCLEOTIDE SEQUENCE [LARGE SCALE GENOMIC DNA]</scope>
    <source>
        <strain evidence="1 2">BIOML-A46</strain>
    </source>
</reference>
<evidence type="ECO:0000313" key="1">
    <source>
        <dbReference type="EMBL" id="KAA4996480.1"/>
    </source>
</evidence>
<dbReference type="EMBL" id="VWCJ01000008">
    <property type="protein sequence ID" value="KAA4996480.1"/>
    <property type="molecule type" value="Genomic_DNA"/>
</dbReference>
<gene>
    <name evidence="1" type="ORF">F2Z89_13625</name>
</gene>
<dbReference type="RefSeq" id="WP_130071230.1">
    <property type="nucleotide sequence ID" value="NZ_RCXN01000007.1"/>
</dbReference>
<evidence type="ECO:0000313" key="2">
    <source>
        <dbReference type="Proteomes" id="UP000460666"/>
    </source>
</evidence>
<name>A0A642F1P1_BACFG</name>
<proteinExistence type="predicted"/>
<protein>
    <submittedName>
        <fullName evidence="1">Uncharacterized protein</fullName>
    </submittedName>
</protein>
<comment type="caution">
    <text evidence="1">The sequence shown here is derived from an EMBL/GenBank/DDBJ whole genome shotgun (WGS) entry which is preliminary data.</text>
</comment>